<evidence type="ECO:0000256" key="10">
    <source>
        <dbReference type="ARBA" id="ARBA00022989"/>
    </source>
</evidence>
<dbReference type="InterPro" id="IPR006370">
    <property type="entry name" value="HB_polyprenyltransferase-like"/>
</dbReference>
<dbReference type="Pfam" id="PF01040">
    <property type="entry name" value="UbiA"/>
    <property type="match status" value="1"/>
</dbReference>
<dbReference type="OrthoDB" id="9782418at2"/>
<evidence type="ECO:0000256" key="2">
    <source>
        <dbReference type="ARBA" id="ARBA00004141"/>
    </source>
</evidence>
<dbReference type="GO" id="GO:0005886">
    <property type="term" value="C:plasma membrane"/>
    <property type="evidence" value="ECO:0007669"/>
    <property type="project" value="UniProtKB-SubCell"/>
</dbReference>
<comment type="function">
    <text evidence="12">Catalyzes the prenylation of para-hydroxybenzoate (PHB) with an all-trans polyprenyl group. Mediates the second step in the final reaction sequence of ubiquinone-8 (UQ-8) biosynthesis, which is the condensation of the polyisoprenoid side chain with PHB, generating the first membrane-bound Q intermediate 3-octaprenyl-4-hydroxybenzoate.</text>
</comment>
<comment type="catalytic activity">
    <reaction evidence="12">
        <text>all-trans-octaprenyl diphosphate + 4-hydroxybenzoate = 4-hydroxy-3-(all-trans-octaprenyl)benzoate + diphosphate</text>
        <dbReference type="Rhea" id="RHEA:27782"/>
        <dbReference type="ChEBI" id="CHEBI:1617"/>
        <dbReference type="ChEBI" id="CHEBI:17879"/>
        <dbReference type="ChEBI" id="CHEBI:33019"/>
        <dbReference type="ChEBI" id="CHEBI:57711"/>
        <dbReference type="EC" id="2.5.1.39"/>
    </reaction>
</comment>
<evidence type="ECO:0000256" key="11">
    <source>
        <dbReference type="ARBA" id="ARBA00023136"/>
    </source>
</evidence>
<comment type="similarity">
    <text evidence="3 12">Belongs to the UbiA prenyltransferase family.</text>
</comment>
<evidence type="ECO:0000256" key="6">
    <source>
        <dbReference type="ARBA" id="ARBA00022679"/>
    </source>
</evidence>
<keyword evidence="11 12" id="KW-0472">Membrane</keyword>
<proteinExistence type="inferred from homology"/>
<keyword evidence="6 12" id="KW-0808">Transferase</keyword>
<protein>
    <recommendedName>
        <fullName evidence="12 13">4-hydroxybenzoate octaprenyltransferase</fullName>
        <ecNumber evidence="12 13">2.5.1.39</ecNumber>
    </recommendedName>
    <alternativeName>
        <fullName evidence="12">4-HB polyprenyltransferase</fullName>
    </alternativeName>
</protein>
<evidence type="ECO:0000256" key="8">
    <source>
        <dbReference type="ARBA" id="ARBA00022692"/>
    </source>
</evidence>
<feature type="transmembrane region" description="Helical" evidence="12">
    <location>
        <begin position="210"/>
        <end position="230"/>
    </location>
</feature>
<comment type="subcellular location">
    <subcellularLocation>
        <location evidence="12">Cell inner membrane</location>
        <topology evidence="12">Multi-pass membrane protein</topology>
    </subcellularLocation>
    <subcellularLocation>
        <location evidence="2">Membrane</location>
        <topology evidence="2">Multi-pass membrane protein</topology>
    </subcellularLocation>
</comment>
<dbReference type="PROSITE" id="PS00943">
    <property type="entry name" value="UBIA"/>
    <property type="match status" value="1"/>
</dbReference>
<evidence type="ECO:0000256" key="1">
    <source>
        <dbReference type="ARBA" id="ARBA00001946"/>
    </source>
</evidence>
<feature type="transmembrane region" description="Helical" evidence="12">
    <location>
        <begin position="169"/>
        <end position="189"/>
    </location>
</feature>
<name>A0A1H4DZI7_ALKAM</name>
<feature type="transmembrane region" description="Helical" evidence="12">
    <location>
        <begin position="23"/>
        <end position="40"/>
    </location>
</feature>
<dbReference type="NCBIfam" id="TIGR01474">
    <property type="entry name" value="ubiA_proteo"/>
    <property type="match status" value="1"/>
</dbReference>
<feature type="transmembrane region" description="Helical" evidence="12">
    <location>
        <begin position="46"/>
        <end position="66"/>
    </location>
</feature>
<dbReference type="EMBL" id="FNRM01000006">
    <property type="protein sequence ID" value="SEA78193.1"/>
    <property type="molecule type" value="Genomic_DNA"/>
</dbReference>
<feature type="transmembrane region" description="Helical" evidence="12">
    <location>
        <begin position="144"/>
        <end position="163"/>
    </location>
</feature>
<evidence type="ECO:0000256" key="9">
    <source>
        <dbReference type="ARBA" id="ARBA00022842"/>
    </source>
</evidence>
<evidence type="ECO:0000256" key="5">
    <source>
        <dbReference type="ARBA" id="ARBA00022519"/>
    </source>
</evidence>
<dbReference type="UniPathway" id="UPA00232"/>
<keyword evidence="10 12" id="KW-1133">Transmembrane helix</keyword>
<dbReference type="CDD" id="cd13959">
    <property type="entry name" value="PT_UbiA_COQ2"/>
    <property type="match status" value="1"/>
</dbReference>
<keyword evidence="9 12" id="KW-0460">Magnesium</keyword>
<dbReference type="GO" id="GO:0006744">
    <property type="term" value="P:ubiquinone biosynthetic process"/>
    <property type="evidence" value="ECO:0007669"/>
    <property type="project" value="UniProtKB-UniRule"/>
</dbReference>
<evidence type="ECO:0000256" key="7">
    <source>
        <dbReference type="ARBA" id="ARBA00022688"/>
    </source>
</evidence>
<dbReference type="InterPro" id="IPR000537">
    <property type="entry name" value="UbiA_prenyltransferase"/>
</dbReference>
<organism evidence="14 15">
    <name type="scientific">Alkalimonas amylolytica</name>
    <dbReference type="NCBI Taxonomy" id="152573"/>
    <lineage>
        <taxon>Bacteria</taxon>
        <taxon>Pseudomonadati</taxon>
        <taxon>Pseudomonadota</taxon>
        <taxon>Gammaproteobacteria</taxon>
        <taxon>Alkalimonas</taxon>
    </lineage>
</organism>
<dbReference type="RefSeq" id="WP_091343399.1">
    <property type="nucleotide sequence ID" value="NZ_FNRM01000006.1"/>
</dbReference>
<keyword evidence="7 12" id="KW-0831">Ubiquinone biosynthesis</keyword>
<dbReference type="EC" id="2.5.1.39" evidence="12 13"/>
<keyword evidence="5 12" id="KW-0997">Cell inner membrane</keyword>
<keyword evidence="8 12" id="KW-0812">Transmembrane</keyword>
<feature type="transmembrane region" description="Helical" evidence="12">
    <location>
        <begin position="87"/>
        <end position="108"/>
    </location>
</feature>
<comment type="cofactor">
    <cofactor evidence="1 12">
        <name>Mg(2+)</name>
        <dbReference type="ChEBI" id="CHEBI:18420"/>
    </cofactor>
</comment>
<evidence type="ECO:0000313" key="15">
    <source>
        <dbReference type="Proteomes" id="UP000198773"/>
    </source>
</evidence>
<dbReference type="FunFam" id="1.10.357.140:FF:000002">
    <property type="entry name" value="4-hydroxybenzoate octaprenyltransferase"/>
    <property type="match status" value="1"/>
</dbReference>
<dbReference type="Gene3D" id="1.10.357.140">
    <property type="entry name" value="UbiA prenyltransferase"/>
    <property type="match status" value="1"/>
</dbReference>
<reference evidence="14 15" key="1">
    <citation type="submission" date="2016-10" db="EMBL/GenBank/DDBJ databases">
        <authorList>
            <person name="de Groot N.N."/>
        </authorList>
    </citation>
    <scope>NUCLEOTIDE SEQUENCE [LARGE SCALE GENOMIC DNA]</scope>
    <source>
        <strain evidence="14 15">CGMCC 1.3430</strain>
    </source>
</reference>
<accession>A0A1H4DZI7</accession>
<comment type="pathway">
    <text evidence="12">Cofactor biosynthesis; ubiquinone biosynthesis.</text>
</comment>
<dbReference type="PANTHER" id="PTHR11048:SF28">
    <property type="entry name" value="4-HYDROXYBENZOATE POLYPRENYLTRANSFERASE, MITOCHONDRIAL"/>
    <property type="match status" value="1"/>
</dbReference>
<dbReference type="InterPro" id="IPR039653">
    <property type="entry name" value="Prenyltransferase"/>
</dbReference>
<feature type="transmembrane region" description="Helical" evidence="12">
    <location>
        <begin position="236"/>
        <end position="256"/>
    </location>
</feature>
<dbReference type="AlphaFoldDB" id="A0A1H4DZI7"/>
<dbReference type="HAMAP" id="MF_01635">
    <property type="entry name" value="UbiA"/>
    <property type="match status" value="1"/>
</dbReference>
<dbReference type="STRING" id="152573.SAMN04488051_106124"/>
<dbReference type="PANTHER" id="PTHR11048">
    <property type="entry name" value="PRENYLTRANSFERASES"/>
    <property type="match status" value="1"/>
</dbReference>
<keyword evidence="15" id="KW-1185">Reference proteome</keyword>
<keyword evidence="4 12" id="KW-1003">Cell membrane</keyword>
<dbReference type="FunFam" id="1.20.120.1780:FF:000001">
    <property type="entry name" value="4-hydroxybenzoate octaprenyltransferase"/>
    <property type="match status" value="1"/>
</dbReference>
<evidence type="ECO:0000256" key="3">
    <source>
        <dbReference type="ARBA" id="ARBA00005985"/>
    </source>
</evidence>
<sequence length="289" mass="33186">MSWQLRWSHWPYYRQLMRLDKPVGIYLLLWPTWWALWLAAEGVPPWSLWLVFTLGVVLMRSAGCVINDYADRNFDGAVARTRLRPLAVGKVSASEALQLFVFLLLLAATLLLFLNWQTALLSLGAVALASLYPFMKRYTYLPQVVLGAAFSWGMPMAFMAIQLQLPALVWWLYLANLCWTVAYDTYYAMVDQPDDEQVGIKSTAILFGRYALPTILLLQALTLALLYWVGQLAELGWWYQLSLLLCLPLFGYQFRLASQSRAQCFQAFLHNHYVGLLIFAGIVLDLWLR</sequence>
<evidence type="ECO:0000256" key="13">
    <source>
        <dbReference type="NCBIfam" id="TIGR01474"/>
    </source>
</evidence>
<dbReference type="InterPro" id="IPR030470">
    <property type="entry name" value="UbiA_prenylTrfase_CS"/>
</dbReference>
<evidence type="ECO:0000256" key="12">
    <source>
        <dbReference type="HAMAP-Rule" id="MF_01635"/>
    </source>
</evidence>
<evidence type="ECO:0000256" key="4">
    <source>
        <dbReference type="ARBA" id="ARBA00022475"/>
    </source>
</evidence>
<evidence type="ECO:0000313" key="14">
    <source>
        <dbReference type="EMBL" id="SEA78193.1"/>
    </source>
</evidence>
<gene>
    <name evidence="12" type="primary">ubiA</name>
    <name evidence="14" type="ORF">SAMN04488051_106124</name>
</gene>
<dbReference type="InterPro" id="IPR044878">
    <property type="entry name" value="UbiA_sf"/>
</dbReference>
<feature type="transmembrane region" description="Helical" evidence="12">
    <location>
        <begin position="268"/>
        <end position="288"/>
    </location>
</feature>
<dbReference type="GO" id="GO:0008412">
    <property type="term" value="F:4-hydroxybenzoate polyprenyltransferase activity"/>
    <property type="evidence" value="ECO:0007669"/>
    <property type="project" value="UniProtKB-UniRule"/>
</dbReference>
<dbReference type="Gene3D" id="1.20.120.1780">
    <property type="entry name" value="UbiA prenyltransferase"/>
    <property type="match status" value="1"/>
</dbReference>
<dbReference type="Proteomes" id="UP000198773">
    <property type="component" value="Unassembled WGS sequence"/>
</dbReference>